<feature type="compositionally biased region" description="Polar residues" evidence="1">
    <location>
        <begin position="202"/>
        <end position="212"/>
    </location>
</feature>
<gene>
    <name evidence="2" type="ORF">DBRI00130_LOCUS11966</name>
</gene>
<sequence>MSATSRTTVPALRLAVKCSSGNTLSTLLSTSSLQSSSSSSFPSSCSTKEVISVRYICNTTKPTMAKESGGLSYYLSSLRKSALEMLTSDLAPEERTNLLSRLNAVDASEAQKVEQKSIGEAVAEAVAKETQKNTSLWEKEKNILAQQAEKAAQERVMSDLAVQRRMLGLERWKKELQLQEEQEQKVKDQQQQQQQQGENDTRVNGASAQSTNKTKEEQNVIDHDHHPILGEVILDLGYKRIYAASAKNLASIPVWERQRVYRHERAKVMATEKRKSLELGLPGIITLHEASNGQLSILDGQHRVGMMAILQSKISSSTAKTGNAADEALNLDRVLVEVFPDKNDSDSSTTATTNTSLASDVFTEINKAEPVKLVDMPGIAKKSDRRIIDDAASMLCKSYPDMFKPSQRCRAPHLNVDNLRDALFAADVLQRHSIRSHHDLLVWIEEKNAEMRSIYASSGDDDNVDGASTAMKNVSKTALNKAIKFDFFLGLDSSWLYK</sequence>
<name>A0A7S4R2H0_9STRA</name>
<accession>A0A7S4R2H0</accession>
<reference evidence="2" key="1">
    <citation type="submission" date="2021-01" db="EMBL/GenBank/DDBJ databases">
        <authorList>
            <person name="Corre E."/>
            <person name="Pelletier E."/>
            <person name="Niang G."/>
            <person name="Scheremetjew M."/>
            <person name="Finn R."/>
            <person name="Kale V."/>
            <person name="Holt S."/>
            <person name="Cochrane G."/>
            <person name="Meng A."/>
            <person name="Brown T."/>
            <person name="Cohen L."/>
        </authorList>
    </citation>
    <scope>NUCLEOTIDE SEQUENCE</scope>
    <source>
        <strain evidence="2">GSO104</strain>
    </source>
</reference>
<evidence type="ECO:0000256" key="1">
    <source>
        <dbReference type="SAM" id="MobiDB-lite"/>
    </source>
</evidence>
<evidence type="ECO:0000313" key="2">
    <source>
        <dbReference type="EMBL" id="CAE4601580.1"/>
    </source>
</evidence>
<proteinExistence type="predicted"/>
<dbReference type="EMBL" id="HBNS01014890">
    <property type="protein sequence ID" value="CAE4601580.1"/>
    <property type="molecule type" value="Transcribed_RNA"/>
</dbReference>
<feature type="compositionally biased region" description="Basic and acidic residues" evidence="1">
    <location>
        <begin position="213"/>
        <end position="222"/>
    </location>
</feature>
<organism evidence="2">
    <name type="scientific">Ditylum brightwellii</name>
    <dbReference type="NCBI Taxonomy" id="49249"/>
    <lineage>
        <taxon>Eukaryota</taxon>
        <taxon>Sar</taxon>
        <taxon>Stramenopiles</taxon>
        <taxon>Ochrophyta</taxon>
        <taxon>Bacillariophyta</taxon>
        <taxon>Mediophyceae</taxon>
        <taxon>Lithodesmiophycidae</taxon>
        <taxon>Lithodesmiales</taxon>
        <taxon>Lithodesmiaceae</taxon>
        <taxon>Ditylum</taxon>
    </lineage>
</organism>
<dbReference type="AlphaFoldDB" id="A0A7S4R2H0"/>
<protein>
    <submittedName>
        <fullName evidence="2">Uncharacterized protein</fullName>
    </submittedName>
</protein>
<feature type="region of interest" description="Disordered" evidence="1">
    <location>
        <begin position="183"/>
        <end position="222"/>
    </location>
</feature>